<organism evidence="1">
    <name type="scientific">Cladocopium goreaui</name>
    <dbReference type="NCBI Taxonomy" id="2562237"/>
    <lineage>
        <taxon>Eukaryota</taxon>
        <taxon>Sar</taxon>
        <taxon>Alveolata</taxon>
        <taxon>Dinophyceae</taxon>
        <taxon>Suessiales</taxon>
        <taxon>Symbiodiniaceae</taxon>
        <taxon>Cladocopium</taxon>
    </lineage>
</organism>
<keyword evidence="3" id="KW-1185">Reference proteome</keyword>
<comment type="caution">
    <text evidence="1">The sequence shown here is derived from an EMBL/GenBank/DDBJ whole genome shotgun (WGS) entry which is preliminary data.</text>
</comment>
<evidence type="ECO:0000313" key="1">
    <source>
        <dbReference type="EMBL" id="CAI4013694.1"/>
    </source>
</evidence>
<protein>
    <submittedName>
        <fullName evidence="1">Uncharacterized protein</fullName>
    </submittedName>
</protein>
<dbReference type="Proteomes" id="UP001152797">
    <property type="component" value="Unassembled WGS sequence"/>
</dbReference>
<dbReference type="EMBL" id="CAMXCT010005998">
    <property type="protein sequence ID" value="CAI4013694.1"/>
    <property type="molecule type" value="Genomic_DNA"/>
</dbReference>
<reference evidence="1" key="1">
    <citation type="submission" date="2022-10" db="EMBL/GenBank/DDBJ databases">
        <authorList>
            <person name="Chen Y."/>
            <person name="Dougan E. K."/>
            <person name="Chan C."/>
            <person name="Rhodes N."/>
            <person name="Thang M."/>
        </authorList>
    </citation>
    <scope>NUCLEOTIDE SEQUENCE</scope>
</reference>
<dbReference type="EMBL" id="CAMXCT020005998">
    <property type="protein sequence ID" value="CAL1167069.1"/>
    <property type="molecule type" value="Genomic_DNA"/>
</dbReference>
<dbReference type="AlphaFoldDB" id="A0A9P1GKI0"/>
<feature type="non-terminal residue" evidence="1">
    <location>
        <position position="1"/>
    </location>
</feature>
<proteinExistence type="predicted"/>
<reference evidence="2 3" key="2">
    <citation type="submission" date="2024-05" db="EMBL/GenBank/DDBJ databases">
        <authorList>
            <person name="Chen Y."/>
            <person name="Shah S."/>
            <person name="Dougan E. K."/>
            <person name="Thang M."/>
            <person name="Chan C."/>
        </authorList>
    </citation>
    <scope>NUCLEOTIDE SEQUENCE [LARGE SCALE GENOMIC DNA]</scope>
</reference>
<evidence type="ECO:0000313" key="3">
    <source>
        <dbReference type="Proteomes" id="UP001152797"/>
    </source>
</evidence>
<accession>A0A9P1GKI0</accession>
<gene>
    <name evidence="1" type="ORF">C1SCF055_LOCUS38648</name>
</gene>
<sequence length="68" mass="7055">MGAAGTAALAFNITGLSCEQPPGADALGGYICTTPPTLATPFLHRWGGIQMNVPWQVPVSASTLGRWQ</sequence>
<evidence type="ECO:0000313" key="2">
    <source>
        <dbReference type="EMBL" id="CAL4801006.1"/>
    </source>
</evidence>
<name>A0A9P1GKI0_9DINO</name>
<dbReference type="EMBL" id="CAMXCT030005998">
    <property type="protein sequence ID" value="CAL4801006.1"/>
    <property type="molecule type" value="Genomic_DNA"/>
</dbReference>